<evidence type="ECO:0000313" key="1">
    <source>
        <dbReference type="EMBL" id="KUG21333.1"/>
    </source>
</evidence>
<dbReference type="AlphaFoldDB" id="A0A0W8FK89"/>
<dbReference type="EMBL" id="LNQE01001074">
    <property type="protein sequence ID" value="KUG21333.1"/>
    <property type="molecule type" value="Genomic_DNA"/>
</dbReference>
<sequence>MALVFGPTLGVIAMAGFGAGLILPGGADCLVPRGESADAAITAGAVLRPGSESLILWSGDPFIRRGS</sequence>
<organism evidence="1">
    <name type="scientific">hydrocarbon metagenome</name>
    <dbReference type="NCBI Taxonomy" id="938273"/>
    <lineage>
        <taxon>unclassified sequences</taxon>
        <taxon>metagenomes</taxon>
        <taxon>ecological metagenomes</taxon>
    </lineage>
</organism>
<proteinExistence type="predicted"/>
<accession>A0A0W8FK89</accession>
<comment type="caution">
    <text evidence="1">The sequence shown here is derived from an EMBL/GenBank/DDBJ whole genome shotgun (WGS) entry which is preliminary data.</text>
</comment>
<gene>
    <name evidence="1" type="ORF">ASZ90_008917</name>
</gene>
<reference evidence="1" key="1">
    <citation type="journal article" date="2015" name="Proc. Natl. Acad. Sci. U.S.A.">
        <title>Networks of energetic and metabolic interactions define dynamics in microbial communities.</title>
        <authorList>
            <person name="Embree M."/>
            <person name="Liu J.K."/>
            <person name="Al-Bassam M.M."/>
            <person name="Zengler K."/>
        </authorList>
    </citation>
    <scope>NUCLEOTIDE SEQUENCE</scope>
</reference>
<name>A0A0W8FK89_9ZZZZ</name>
<protein>
    <submittedName>
        <fullName evidence="1">Uncharacterized protein</fullName>
    </submittedName>
</protein>